<protein>
    <submittedName>
        <fullName evidence="2">Uncharacterized protein</fullName>
    </submittedName>
</protein>
<organism evidence="2 3">
    <name type="scientific">Bradyrhizobium brasilense</name>
    <dbReference type="NCBI Taxonomy" id="1419277"/>
    <lineage>
        <taxon>Bacteria</taxon>
        <taxon>Pseudomonadati</taxon>
        <taxon>Pseudomonadota</taxon>
        <taxon>Alphaproteobacteria</taxon>
        <taxon>Hyphomicrobiales</taxon>
        <taxon>Nitrobacteraceae</taxon>
        <taxon>Bradyrhizobium</taxon>
    </lineage>
</organism>
<feature type="region of interest" description="Disordered" evidence="1">
    <location>
        <begin position="68"/>
        <end position="94"/>
    </location>
</feature>
<accession>A0A1G6YDL4</accession>
<evidence type="ECO:0000313" key="3">
    <source>
        <dbReference type="Proteomes" id="UP000199245"/>
    </source>
</evidence>
<name>A0A1G6YDL4_9BRAD</name>
<dbReference type="Proteomes" id="UP000199245">
    <property type="component" value="Unassembled WGS sequence"/>
</dbReference>
<dbReference type="AlphaFoldDB" id="A0A1G6YDL4"/>
<sequence>MVIRDVLRNITSGAVTLARSNGPESPISGTGVPKSTDMAAALQIDAHVVAHEKHRNYKCLKEWSEWQDSNLRPLRPERKQQPKKSTKTMKADPD</sequence>
<evidence type="ECO:0000313" key="2">
    <source>
        <dbReference type="EMBL" id="SDD88479.1"/>
    </source>
</evidence>
<gene>
    <name evidence="2" type="ORF">SAMN05216337_1016159</name>
</gene>
<evidence type="ECO:0000256" key="1">
    <source>
        <dbReference type="SAM" id="MobiDB-lite"/>
    </source>
</evidence>
<reference evidence="2 3" key="1">
    <citation type="submission" date="2016-10" db="EMBL/GenBank/DDBJ databases">
        <authorList>
            <person name="de Groot N.N."/>
        </authorList>
    </citation>
    <scope>NUCLEOTIDE SEQUENCE [LARGE SCALE GENOMIC DNA]</scope>
    <source>
        <strain evidence="2 3">R5</strain>
    </source>
</reference>
<proteinExistence type="predicted"/>
<dbReference type="EMBL" id="FMZW01000016">
    <property type="protein sequence ID" value="SDD88479.1"/>
    <property type="molecule type" value="Genomic_DNA"/>
</dbReference>